<feature type="region of interest" description="Disordered" evidence="1">
    <location>
        <begin position="96"/>
        <end position="121"/>
    </location>
</feature>
<feature type="compositionally biased region" description="Acidic residues" evidence="1">
    <location>
        <begin position="100"/>
        <end position="111"/>
    </location>
</feature>
<organism evidence="2">
    <name type="scientific">Tanacetum cinerariifolium</name>
    <name type="common">Dalmatian daisy</name>
    <name type="synonym">Chrysanthemum cinerariifolium</name>
    <dbReference type="NCBI Taxonomy" id="118510"/>
    <lineage>
        <taxon>Eukaryota</taxon>
        <taxon>Viridiplantae</taxon>
        <taxon>Streptophyta</taxon>
        <taxon>Embryophyta</taxon>
        <taxon>Tracheophyta</taxon>
        <taxon>Spermatophyta</taxon>
        <taxon>Magnoliopsida</taxon>
        <taxon>eudicotyledons</taxon>
        <taxon>Gunneridae</taxon>
        <taxon>Pentapetalae</taxon>
        <taxon>asterids</taxon>
        <taxon>campanulids</taxon>
        <taxon>Asterales</taxon>
        <taxon>Asteraceae</taxon>
        <taxon>Asteroideae</taxon>
        <taxon>Anthemideae</taxon>
        <taxon>Anthemidinae</taxon>
        <taxon>Tanacetum</taxon>
    </lineage>
</organism>
<comment type="caution">
    <text evidence="2">The sequence shown here is derived from an EMBL/GenBank/DDBJ whole genome shotgun (WGS) entry which is preliminary data.</text>
</comment>
<evidence type="ECO:0000313" key="2">
    <source>
        <dbReference type="EMBL" id="GEV57493.1"/>
    </source>
</evidence>
<name>A0A699GNS3_TANCI</name>
<gene>
    <name evidence="2" type="ORF">Tci_129470</name>
</gene>
<sequence>MSSSTVTYTSIYSDSELWRFQWVSDDEPQSLEAAPQPLEQVPPSLNYVPGLEHPPSLDYVRSLEYPKYVAPSDDEIPVEDQPLPFYASPTALSPSYVADFDTEDDPNEDPADYPTTPPLPRSPWTKVPFSQICLRRAQKTVRLQPPMVASIEALIAEFASAPTPPSPSPSPLAPWFEARESSLATAARSMTDVEEAWSRSKDTSMALDASIRTLEAQKMLPKKTTTTPMTDAAITALIAQGVANALAEYEAHKSSGNGDDSHDSGSGRNIERATRECTYSDFLKCQPFNFKGTEGVVGLAYCALTWWSSYIKTIGYDAAYGMTWKILRKMMTDNYCPRKLALMCGRMFLEEFDKVEKYIDGLLDMLQGSGHYKKDWPKLKNNNHGNQAGNGGATARDYEGKNPNSYVVTGTFLLNQ</sequence>
<evidence type="ECO:0008006" key="3">
    <source>
        <dbReference type="Google" id="ProtNLM"/>
    </source>
</evidence>
<proteinExistence type="predicted"/>
<protein>
    <recommendedName>
        <fullName evidence="3">Reverse transcriptase domain-containing protein</fullName>
    </recommendedName>
</protein>
<dbReference type="AlphaFoldDB" id="A0A699GNS3"/>
<dbReference type="EMBL" id="BKCJ010027547">
    <property type="protein sequence ID" value="GEV57493.1"/>
    <property type="molecule type" value="Genomic_DNA"/>
</dbReference>
<feature type="region of interest" description="Disordered" evidence="1">
    <location>
        <begin position="29"/>
        <end position="49"/>
    </location>
</feature>
<feature type="region of interest" description="Disordered" evidence="1">
    <location>
        <begin position="381"/>
        <end position="400"/>
    </location>
</feature>
<reference evidence="2" key="1">
    <citation type="journal article" date="2019" name="Sci. Rep.">
        <title>Draft genome of Tanacetum cinerariifolium, the natural source of mosquito coil.</title>
        <authorList>
            <person name="Yamashiro T."/>
            <person name="Shiraishi A."/>
            <person name="Satake H."/>
            <person name="Nakayama K."/>
        </authorList>
    </citation>
    <scope>NUCLEOTIDE SEQUENCE</scope>
</reference>
<accession>A0A699GNS3</accession>
<evidence type="ECO:0000256" key="1">
    <source>
        <dbReference type="SAM" id="MobiDB-lite"/>
    </source>
</evidence>